<dbReference type="RefSeq" id="WP_156186052.1">
    <property type="nucleotide sequence ID" value="NZ_JACHEK010000007.1"/>
</dbReference>
<gene>
    <name evidence="2" type="ORF">HNQ77_003596</name>
</gene>
<proteinExistence type="predicted"/>
<accession>A0A841JYC6</accession>
<feature type="domain" description="N-acetyltransferase" evidence="1">
    <location>
        <begin position="129"/>
        <end position="264"/>
    </location>
</feature>
<dbReference type="InterPro" id="IPR000182">
    <property type="entry name" value="GNAT_dom"/>
</dbReference>
<dbReference type="Gene3D" id="3.40.630.30">
    <property type="match status" value="1"/>
</dbReference>
<comment type="caution">
    <text evidence="2">The sequence shown here is derived from an EMBL/GenBank/DDBJ whole genome shotgun (WGS) entry which is preliminary data.</text>
</comment>
<evidence type="ECO:0000313" key="2">
    <source>
        <dbReference type="EMBL" id="MBB6145635.1"/>
    </source>
</evidence>
<sequence length="264" mass="28706">MTSKTELQESNEQFIAAWAMFAQSFPNPGIAVSDHLAIGWPDVPLLVYNNIFVVGEIDSREGLTSAVDEAVAHSRGKKCPGMITVCHDLLSGSAKSEVEKIFAERGYGPLMGTTGMAGNIFPLQATGHPDLRMERVEDGNVITELNCDAYHMPREVGYASILDEAMWKNSYAYVGYIGDRPVATATTMVTGDTLYLALVAAAEDVRNKGYGSAVVRYSLQKAYEATGLVRTVLHATADGYPVYKRIGYEPVAKFTSYAPAFPQE</sequence>
<dbReference type="PROSITE" id="PS51186">
    <property type="entry name" value="GNAT"/>
    <property type="match status" value="1"/>
</dbReference>
<dbReference type="Proteomes" id="UP000538666">
    <property type="component" value="Unassembled WGS sequence"/>
</dbReference>
<dbReference type="GO" id="GO:0016747">
    <property type="term" value="F:acyltransferase activity, transferring groups other than amino-acyl groups"/>
    <property type="evidence" value="ECO:0007669"/>
    <property type="project" value="InterPro"/>
</dbReference>
<evidence type="ECO:0000313" key="3">
    <source>
        <dbReference type="Proteomes" id="UP000538666"/>
    </source>
</evidence>
<dbReference type="CDD" id="cd04301">
    <property type="entry name" value="NAT_SF"/>
    <property type="match status" value="1"/>
</dbReference>
<reference evidence="2 3" key="1">
    <citation type="submission" date="2020-08" db="EMBL/GenBank/DDBJ databases">
        <title>Genomic Encyclopedia of Type Strains, Phase IV (KMG-IV): sequencing the most valuable type-strain genomes for metagenomic binning, comparative biology and taxonomic classification.</title>
        <authorList>
            <person name="Goeker M."/>
        </authorList>
    </citation>
    <scope>NUCLEOTIDE SEQUENCE [LARGE SCALE GENOMIC DNA]</scope>
    <source>
        <strain evidence="2 3">DSM 103733</strain>
    </source>
</reference>
<name>A0A841JYC6_9BACT</name>
<keyword evidence="3" id="KW-1185">Reference proteome</keyword>
<dbReference type="SUPFAM" id="SSF55729">
    <property type="entry name" value="Acyl-CoA N-acyltransferases (Nat)"/>
    <property type="match status" value="1"/>
</dbReference>
<protein>
    <submittedName>
        <fullName evidence="2">Putative N-acetyltransferase YhbS</fullName>
    </submittedName>
</protein>
<dbReference type="InterPro" id="IPR016181">
    <property type="entry name" value="Acyl_CoA_acyltransferase"/>
</dbReference>
<dbReference type="Pfam" id="PF00583">
    <property type="entry name" value="Acetyltransf_1"/>
    <property type="match status" value="1"/>
</dbReference>
<dbReference type="EMBL" id="JACHEK010000007">
    <property type="protein sequence ID" value="MBB6145635.1"/>
    <property type="molecule type" value="Genomic_DNA"/>
</dbReference>
<dbReference type="OrthoDB" id="1706016at2"/>
<evidence type="ECO:0000259" key="1">
    <source>
        <dbReference type="PROSITE" id="PS51186"/>
    </source>
</evidence>
<keyword evidence="2" id="KW-0808">Transferase</keyword>
<organism evidence="2 3">
    <name type="scientific">Silvibacterium bohemicum</name>
    <dbReference type="NCBI Taxonomy" id="1577686"/>
    <lineage>
        <taxon>Bacteria</taxon>
        <taxon>Pseudomonadati</taxon>
        <taxon>Acidobacteriota</taxon>
        <taxon>Terriglobia</taxon>
        <taxon>Terriglobales</taxon>
        <taxon>Acidobacteriaceae</taxon>
        <taxon>Silvibacterium</taxon>
    </lineage>
</organism>
<dbReference type="AlphaFoldDB" id="A0A841JYC6"/>